<dbReference type="RefSeq" id="WP_122185991.1">
    <property type="nucleotide sequence ID" value="NZ_RFFH01000001.1"/>
</dbReference>
<reference evidence="3 4" key="1">
    <citation type="submission" date="2018-10" db="EMBL/GenBank/DDBJ databases">
        <title>Isolation from cow dung.</title>
        <authorList>
            <person name="Ling L."/>
        </authorList>
    </citation>
    <scope>NUCLEOTIDE SEQUENCE [LARGE SCALE GENOMIC DNA]</scope>
    <source>
        <strain evidence="3 4">NEAU-LL90</strain>
    </source>
</reference>
<dbReference type="InterPro" id="IPR025736">
    <property type="entry name" value="PucR_C-HTH_dom"/>
</dbReference>
<feature type="domain" description="PucR C-terminal helix-turn-helix" evidence="1">
    <location>
        <begin position="362"/>
        <end position="420"/>
    </location>
</feature>
<gene>
    <name evidence="3" type="ORF">EBN03_01395</name>
</gene>
<sequence>MHFSELDITADFTGTTLQLDGSPASLPLRNTGVVASTLVEYFATCLAPCRTLPGELLRGDVTQVTRQFLAIVVDMLDRQTVPEADGLEEVSSSASRWAREGVPLETILRAYHEGMRIGLGLVTARARAEDHEELITVVDLVLELLEVITVAATTAYTAEARLVAREHHSVAQTLASTLLSGHGRSLPARQSAIPVADSYQVVAVSIPPHPDEQDPRVDGEVAARRKLRRVQSAVAKIFDPSTLTLLSPRGGTVLVPVPGRPAGPGSARKTVAGPALTADVLAELSEAAEVPLTAVVVTAVTADIPEAAERAHELVGLCAAARRPPGLYDPADLAFEYQLTRPGPAVDQLVAVLAPLDKHPELLDTLRTYLSNDLNRQLTARRLFVHPNTLDHRIRRIAQLTALDLTTTTGISYASVALLARDLNRRTA</sequence>
<dbReference type="InterPro" id="IPR042070">
    <property type="entry name" value="PucR_C-HTH_sf"/>
</dbReference>
<evidence type="ECO:0000259" key="2">
    <source>
        <dbReference type="Pfam" id="PF14361"/>
    </source>
</evidence>
<dbReference type="AlphaFoldDB" id="A0A3M2LBU0"/>
<dbReference type="EMBL" id="RFFH01000001">
    <property type="protein sequence ID" value="RMI35019.1"/>
    <property type="molecule type" value="Genomic_DNA"/>
</dbReference>
<keyword evidence="4" id="KW-1185">Reference proteome</keyword>
<accession>A0A3M2LBU0</accession>
<dbReference type="Proteomes" id="UP000279275">
    <property type="component" value="Unassembled WGS sequence"/>
</dbReference>
<dbReference type="Pfam" id="PF13556">
    <property type="entry name" value="HTH_30"/>
    <property type="match status" value="1"/>
</dbReference>
<dbReference type="Pfam" id="PF14361">
    <property type="entry name" value="RsbRD_N"/>
    <property type="match status" value="1"/>
</dbReference>
<evidence type="ECO:0000259" key="1">
    <source>
        <dbReference type="Pfam" id="PF13556"/>
    </source>
</evidence>
<dbReference type="InterPro" id="IPR025751">
    <property type="entry name" value="RsbRD_N_dom"/>
</dbReference>
<name>A0A3M2LBU0_9NOCA</name>
<protein>
    <submittedName>
        <fullName evidence="3">PucR family transcriptional regulator</fullName>
    </submittedName>
</protein>
<dbReference type="PANTHER" id="PTHR33744">
    <property type="entry name" value="CARBOHYDRATE DIACID REGULATOR"/>
    <property type="match status" value="1"/>
</dbReference>
<dbReference type="InterPro" id="IPR051448">
    <property type="entry name" value="CdaR-like_regulators"/>
</dbReference>
<evidence type="ECO:0000313" key="4">
    <source>
        <dbReference type="Proteomes" id="UP000279275"/>
    </source>
</evidence>
<comment type="caution">
    <text evidence="3">The sequence shown here is derived from an EMBL/GenBank/DDBJ whole genome shotgun (WGS) entry which is preliminary data.</text>
</comment>
<dbReference type="PANTHER" id="PTHR33744:SF7">
    <property type="entry name" value="PUCR FAMILY TRANSCRIPTIONAL REGULATOR"/>
    <property type="match status" value="1"/>
</dbReference>
<dbReference type="OrthoDB" id="4535840at2"/>
<feature type="domain" description="RsbT co-antagonist protein RsbRD N-terminal" evidence="2">
    <location>
        <begin position="40"/>
        <end position="169"/>
    </location>
</feature>
<dbReference type="Gene3D" id="1.10.10.2840">
    <property type="entry name" value="PucR C-terminal helix-turn-helix domain"/>
    <property type="match status" value="1"/>
</dbReference>
<evidence type="ECO:0000313" key="3">
    <source>
        <dbReference type="EMBL" id="RMI35019.1"/>
    </source>
</evidence>
<proteinExistence type="predicted"/>
<organism evidence="3 4">
    <name type="scientific">Nocardia stercoris</name>
    <dbReference type="NCBI Taxonomy" id="2483361"/>
    <lineage>
        <taxon>Bacteria</taxon>
        <taxon>Bacillati</taxon>
        <taxon>Actinomycetota</taxon>
        <taxon>Actinomycetes</taxon>
        <taxon>Mycobacteriales</taxon>
        <taxon>Nocardiaceae</taxon>
        <taxon>Nocardia</taxon>
    </lineage>
</organism>